<dbReference type="RefSeq" id="WP_015439788.1">
    <property type="nucleotide sequence ID" value="NC_020520.1"/>
</dbReference>
<dbReference type="InterPro" id="IPR010985">
    <property type="entry name" value="Ribbon_hlx_hlx"/>
</dbReference>
<dbReference type="OrthoDB" id="174137at2"/>
<dbReference type="EMBL" id="AP012057">
    <property type="protein sequence ID" value="BAN00540.1"/>
    <property type="molecule type" value="Genomic_DNA"/>
</dbReference>
<sequence>MNQQPTKRSPGRPAEFGPRVTKAVRLDPELDEALKLHAAECDLSANLLINRAIKAYLDEATVRLDDKVEQRVALEASARQVSMSLLVNHAVLDYLDHLIPVDDQLRTAS</sequence>
<evidence type="ECO:0000313" key="1">
    <source>
        <dbReference type="EMBL" id="BAN00540.1"/>
    </source>
</evidence>
<keyword evidence="2" id="KW-1185">Reference proteome</keyword>
<proteinExistence type="predicted"/>
<evidence type="ECO:0000313" key="2">
    <source>
        <dbReference type="Proteomes" id="UP000011863"/>
    </source>
</evidence>
<dbReference type="AlphaFoldDB" id="A0A6C7E0H1"/>
<name>A0A6C7E0H1_ILUCY</name>
<reference evidence="1 2" key="1">
    <citation type="journal article" date="2013" name="Int. J. Syst. Evol. Microbiol.">
        <title>Ilumatobacter nonamiense sp. nov. and Ilumatobacter coccineum sp. nov., isolated from seashore sand.</title>
        <authorList>
            <person name="Matsumoto A."/>
            <person name="Kasai H."/>
            <person name="Matsuo Y."/>
            <person name="Shizuri Y."/>
            <person name="Ichikawa N."/>
            <person name="Fujita N."/>
            <person name="Omura S."/>
            <person name="Takahashi Y."/>
        </authorList>
    </citation>
    <scope>NUCLEOTIDE SEQUENCE [LARGE SCALE GENOMIC DNA]</scope>
    <source>
        <strain evidence="2">NBRC 103263 / KCTC 29153 / YM16-304</strain>
    </source>
</reference>
<dbReference type="Proteomes" id="UP000011863">
    <property type="component" value="Chromosome"/>
</dbReference>
<dbReference type="SUPFAM" id="SSF47598">
    <property type="entry name" value="Ribbon-helix-helix"/>
    <property type="match status" value="1"/>
</dbReference>
<accession>A0A6C7E0H1</accession>
<dbReference type="KEGG" id="aym:YM304_02260"/>
<dbReference type="GO" id="GO:0006355">
    <property type="term" value="P:regulation of DNA-templated transcription"/>
    <property type="evidence" value="ECO:0007669"/>
    <property type="project" value="InterPro"/>
</dbReference>
<protein>
    <submittedName>
        <fullName evidence="1">Uncharacterized protein</fullName>
    </submittedName>
</protein>
<gene>
    <name evidence="1" type="ORF">YM304_02260</name>
</gene>
<organism evidence="1 2">
    <name type="scientific">Ilumatobacter coccineus (strain NBRC 103263 / KCTC 29153 / YM16-304)</name>
    <dbReference type="NCBI Taxonomy" id="1313172"/>
    <lineage>
        <taxon>Bacteria</taxon>
        <taxon>Bacillati</taxon>
        <taxon>Actinomycetota</taxon>
        <taxon>Acidimicrobiia</taxon>
        <taxon>Acidimicrobiales</taxon>
        <taxon>Ilumatobacteraceae</taxon>
        <taxon>Ilumatobacter</taxon>
    </lineage>
</organism>